<evidence type="ECO:0000256" key="9">
    <source>
        <dbReference type="ARBA" id="ARBA00047725"/>
    </source>
</evidence>
<evidence type="ECO:0000313" key="13">
    <source>
        <dbReference type="EMBL" id="PVX28389.1"/>
    </source>
</evidence>
<dbReference type="PANTHER" id="PTHR47990">
    <property type="entry name" value="2-OXOGLUTARATE (2OG) AND FE(II)-DEPENDENT OXYGENASE SUPERFAMILY PROTEIN-RELATED"/>
    <property type="match status" value="1"/>
</dbReference>
<sequence>MATQVSVHSLPIVALPDPGAAPTDDAVRQAAQSLDTACSETGYFELTNHGIDLGLIRRTLEETAAFFRRPAEDKARYTAGVETQFLGYRRLGAEKSLFHGGAEACEQYRIGRSHDRPAAATAIDTAHFHAPFADSSMLFARLERLGDQLMTLAAIGLGNAEDRFAPFFESPMHRLGLNYYAPGSSAELGNSMPYGMSPHIDRAVFTIVIQDEPGLELLSPNGAWQSVPAGPDVLVGFMGDYLQRWTNGRYRAVQHRVGEIRRDRISIQYKHKPSYAVVVEPLARFLAADGAPRYDPFDTGTQYERLLSTLLS</sequence>
<evidence type="ECO:0000256" key="11">
    <source>
        <dbReference type="RuleBase" id="RU003682"/>
    </source>
</evidence>
<dbReference type="AlphaFoldDB" id="A0A2U0SAP2"/>
<dbReference type="Gene3D" id="2.60.120.330">
    <property type="entry name" value="B-lactam Antibiotic, Isopenicillin N Synthase, Chain"/>
    <property type="match status" value="1"/>
</dbReference>
<dbReference type="InterPro" id="IPR005123">
    <property type="entry name" value="Oxoglu/Fe-dep_dioxygenase_dom"/>
</dbReference>
<comment type="pathway">
    <text evidence="2">Alkene biosynthesis; ethylene biosynthesis via 2-oxoglutarate.</text>
</comment>
<dbReference type="GO" id="GO:0102276">
    <property type="term" value="F:2-oxoglutarate oxygenase/decarboxylase (ethylene-forming) activity"/>
    <property type="evidence" value="ECO:0007669"/>
    <property type="project" value="UniProtKB-EC"/>
</dbReference>
<dbReference type="Pfam" id="PF03171">
    <property type="entry name" value="2OG-FeII_Oxy"/>
    <property type="match status" value="1"/>
</dbReference>
<gene>
    <name evidence="13" type="ORF">DD559_02735</name>
</gene>
<keyword evidence="11" id="KW-0479">Metal-binding</keyword>
<reference evidence="13 14" key="1">
    <citation type="submission" date="2018-05" db="EMBL/GenBank/DDBJ databases">
        <title>Description of Sphingomonas pokkalii sp nov, isolated from the rhizosphere of saline tolerant pokkali rice and its draft genome analysis.</title>
        <authorList>
            <person name="Menon R."/>
            <person name="Kumari S."/>
            <person name="Rameshkumar N."/>
        </authorList>
    </citation>
    <scope>NUCLEOTIDE SEQUENCE [LARGE SCALE GENOMIC DNA]</scope>
    <source>
        <strain evidence="13 14">L3B27</strain>
    </source>
</reference>
<dbReference type="Proteomes" id="UP000245890">
    <property type="component" value="Unassembled WGS sequence"/>
</dbReference>
<evidence type="ECO:0000256" key="6">
    <source>
        <dbReference type="ARBA" id="ARBA00022666"/>
    </source>
</evidence>
<evidence type="ECO:0000256" key="2">
    <source>
        <dbReference type="ARBA" id="ARBA00004767"/>
    </source>
</evidence>
<comment type="catalytic activity">
    <reaction evidence="10">
        <text>L-arginine + 2-oxoglutarate + O2 = guanidine + L-glutamate 5-semialdehyde + succinate + CO2</text>
        <dbReference type="Rhea" id="RHEA:31535"/>
        <dbReference type="ChEBI" id="CHEBI:15379"/>
        <dbReference type="ChEBI" id="CHEBI:16526"/>
        <dbReference type="ChEBI" id="CHEBI:16810"/>
        <dbReference type="ChEBI" id="CHEBI:30031"/>
        <dbReference type="ChEBI" id="CHEBI:30087"/>
        <dbReference type="ChEBI" id="CHEBI:32682"/>
        <dbReference type="ChEBI" id="CHEBI:58066"/>
        <dbReference type="EC" id="1.14.20.7"/>
    </reaction>
</comment>
<evidence type="ECO:0000256" key="4">
    <source>
        <dbReference type="ARBA" id="ARBA00012531"/>
    </source>
</evidence>
<comment type="catalytic activity">
    <reaction evidence="9">
        <text>2-oxoglutarate + O2 + 2 H(+) = ethene + 3 CO2 + H2O</text>
        <dbReference type="Rhea" id="RHEA:31523"/>
        <dbReference type="ChEBI" id="CHEBI:15377"/>
        <dbReference type="ChEBI" id="CHEBI:15378"/>
        <dbReference type="ChEBI" id="CHEBI:15379"/>
        <dbReference type="ChEBI" id="CHEBI:16526"/>
        <dbReference type="ChEBI" id="CHEBI:16810"/>
        <dbReference type="ChEBI" id="CHEBI:18153"/>
        <dbReference type="EC" id="1.13.12.19"/>
    </reaction>
</comment>
<dbReference type="Pfam" id="PF14226">
    <property type="entry name" value="DIOX_N"/>
    <property type="match status" value="1"/>
</dbReference>
<evidence type="ECO:0000256" key="7">
    <source>
        <dbReference type="ARBA" id="ARBA00031011"/>
    </source>
</evidence>
<evidence type="ECO:0000256" key="10">
    <source>
        <dbReference type="ARBA" id="ARBA00049359"/>
    </source>
</evidence>
<dbReference type="PROSITE" id="PS51471">
    <property type="entry name" value="FE2OG_OXY"/>
    <property type="match status" value="1"/>
</dbReference>
<keyword evidence="11" id="KW-0408">Iron</keyword>
<dbReference type="GO" id="GO:0009693">
    <property type="term" value="P:ethylene biosynthetic process"/>
    <property type="evidence" value="ECO:0007669"/>
    <property type="project" value="UniProtKB-KW"/>
</dbReference>
<accession>A0A2U0SAP2</accession>
<dbReference type="GO" id="GO:0046872">
    <property type="term" value="F:metal ion binding"/>
    <property type="evidence" value="ECO:0007669"/>
    <property type="project" value="UniProtKB-KW"/>
</dbReference>
<proteinExistence type="inferred from homology"/>
<evidence type="ECO:0000259" key="12">
    <source>
        <dbReference type="PROSITE" id="PS51471"/>
    </source>
</evidence>
<dbReference type="InterPro" id="IPR044861">
    <property type="entry name" value="IPNS-like_FE2OG_OXY"/>
</dbReference>
<dbReference type="EMBL" id="QENQ01000001">
    <property type="protein sequence ID" value="PVX28389.1"/>
    <property type="molecule type" value="Genomic_DNA"/>
</dbReference>
<evidence type="ECO:0000313" key="14">
    <source>
        <dbReference type="Proteomes" id="UP000245890"/>
    </source>
</evidence>
<comment type="similarity">
    <text evidence="11">Belongs to the iron/ascorbate-dependent oxidoreductase family.</text>
</comment>
<dbReference type="OrthoDB" id="21825at2"/>
<dbReference type="EC" id="1.13.12.19" evidence="4"/>
<dbReference type="InterPro" id="IPR027443">
    <property type="entry name" value="IPNS-like_sf"/>
</dbReference>
<keyword evidence="11" id="KW-0560">Oxidoreductase</keyword>
<dbReference type="InterPro" id="IPR050231">
    <property type="entry name" value="Iron_ascorbate_oxido_reductase"/>
</dbReference>
<evidence type="ECO:0000256" key="1">
    <source>
        <dbReference type="ARBA" id="ARBA00001954"/>
    </source>
</evidence>
<comment type="cofactor">
    <cofactor evidence="1">
        <name>Fe(2+)</name>
        <dbReference type="ChEBI" id="CHEBI:29033"/>
    </cofactor>
</comment>
<dbReference type="EC" id="1.14.20.7" evidence="3"/>
<organism evidence="13 14">
    <name type="scientific">Sphingomonas pokkalii</name>
    <dbReference type="NCBI Taxonomy" id="2175090"/>
    <lineage>
        <taxon>Bacteria</taxon>
        <taxon>Pseudomonadati</taxon>
        <taxon>Pseudomonadota</taxon>
        <taxon>Alphaproteobacteria</taxon>
        <taxon>Sphingomonadales</taxon>
        <taxon>Sphingomonadaceae</taxon>
        <taxon>Sphingomonas</taxon>
    </lineage>
</organism>
<name>A0A2U0SAP2_9SPHN</name>
<comment type="caution">
    <text evidence="13">The sequence shown here is derived from an EMBL/GenBank/DDBJ whole genome shotgun (WGS) entry which is preliminary data.</text>
</comment>
<evidence type="ECO:0000256" key="8">
    <source>
        <dbReference type="ARBA" id="ARBA00031282"/>
    </source>
</evidence>
<keyword evidence="14" id="KW-1185">Reference proteome</keyword>
<keyword evidence="6" id="KW-0266">Ethylene biosynthesis</keyword>
<protein>
    <recommendedName>
        <fullName evidence="5">2-oxoglutarate-dependent ethylene/succinate-forming enzyme</fullName>
        <ecNumber evidence="4">1.13.12.19</ecNumber>
        <ecNumber evidence="3">1.14.20.7</ecNumber>
    </recommendedName>
    <alternativeName>
        <fullName evidence="7">2-oxoglutarate dioxygenase (ethylene-forming)</fullName>
    </alternativeName>
    <alternativeName>
        <fullName evidence="8">2-oxoglutarate/L-arginine monooxygenase/decarboxylase (succinate-forming)</fullName>
    </alternativeName>
</protein>
<dbReference type="InterPro" id="IPR026992">
    <property type="entry name" value="DIOX_N"/>
</dbReference>
<feature type="domain" description="Fe2OG dioxygenase" evidence="12">
    <location>
        <begin position="170"/>
        <end position="273"/>
    </location>
</feature>
<dbReference type="PRINTS" id="PR00682">
    <property type="entry name" value="IPNSYNTHASE"/>
</dbReference>
<evidence type="ECO:0000256" key="5">
    <source>
        <dbReference type="ARBA" id="ARBA00019045"/>
    </source>
</evidence>
<evidence type="ECO:0000256" key="3">
    <source>
        <dbReference type="ARBA" id="ARBA00012293"/>
    </source>
</evidence>
<dbReference type="SUPFAM" id="SSF51197">
    <property type="entry name" value="Clavaminate synthase-like"/>
    <property type="match status" value="1"/>
</dbReference>